<dbReference type="PANTHER" id="PTHR32440:SF0">
    <property type="entry name" value="PHOSPHATASE DCR2-RELATED"/>
    <property type="match status" value="1"/>
</dbReference>
<evidence type="ECO:0000313" key="5">
    <source>
        <dbReference type="Proteomes" id="UP000800235"/>
    </source>
</evidence>
<comment type="caution">
    <text evidence="4">The sequence shown here is derived from an EMBL/GenBank/DDBJ whole genome shotgun (WGS) entry which is preliminary data.</text>
</comment>
<organism evidence="4 5">
    <name type="scientific">Tothia fuscella</name>
    <dbReference type="NCBI Taxonomy" id="1048955"/>
    <lineage>
        <taxon>Eukaryota</taxon>
        <taxon>Fungi</taxon>
        <taxon>Dikarya</taxon>
        <taxon>Ascomycota</taxon>
        <taxon>Pezizomycotina</taxon>
        <taxon>Dothideomycetes</taxon>
        <taxon>Pleosporomycetidae</taxon>
        <taxon>Venturiales</taxon>
        <taxon>Cylindrosympodiaceae</taxon>
        <taxon>Tothia</taxon>
    </lineage>
</organism>
<evidence type="ECO:0000313" key="4">
    <source>
        <dbReference type="EMBL" id="KAF2418955.1"/>
    </source>
</evidence>
<evidence type="ECO:0000256" key="2">
    <source>
        <dbReference type="SAM" id="Phobius"/>
    </source>
</evidence>
<accession>A0A9P4TT17</accession>
<name>A0A9P4TT17_9PEZI</name>
<evidence type="ECO:0000256" key="1">
    <source>
        <dbReference type="SAM" id="MobiDB-lite"/>
    </source>
</evidence>
<keyword evidence="5" id="KW-1185">Reference proteome</keyword>
<dbReference type="CDD" id="cd07383">
    <property type="entry name" value="MPP_Dcr2"/>
    <property type="match status" value="1"/>
</dbReference>
<keyword evidence="2" id="KW-0472">Membrane</keyword>
<keyword evidence="2" id="KW-1133">Transmembrane helix</keyword>
<sequence length="708" mass="78942">MEASGDDWVIFNAVSIWMGPPHAPLEALARLPHAARQERRGRSPPETSTDDENLKPVLGPSIAKSTLSSKKMEMYHYTKYTPAQSTVHVEAQTMRMPRRIVRTSFQLTSLLFLLFFLVYLLDSHYQVLPTSIHNHLPAHHPGLVITDITVKSCSFSSCKLDPTIWHRIEKDLLLKKGWVTKGYVHIQRKKEADLKVGDKVIMDVKVGRLDPGLGEEAKDAEVWEKRPAGIWIKRSAKRHDSDSSSVITAVDVLFGADAVEPRLGWEVRDQALTLDYPKDTPEARLTLRRGAPKKVELPVPRVRKDGKFKIMQVADLHLSTGLGHCREPVPNDGKNCDADPRTLEFVAKMLDEEKPDFVVLSGDQVNGETAPDAQSAAFKFAHLFAQHHVPYAAIYGNHDDEGSLTRQTTTDLLTSLPYSLTQPGPNTIPGVGNYFIRVLSHTGHHAALTMYFLDTHSYSPDDKKYHGYDWIKPEQIKWFRDTAESLRKDDERYSHIHLDMAFIHIPLPEYRDVGKVMVGERREPPTAPGYNSGFRDALVEMGVSAASCGHDHANDYCLLSDKKAQSAAKLRARDDSSPTPDTSTQDSPSAEFKALPIDATTNTPPSSPLTEEKPERKKDESPASAPPPPSKPPPRSDKIWLCYGGGVGFGGYGGYNNYVRRLRFFEMDANEARIRTWKRLEYGDTSSRIDEQVIVDGGVVVGGEGGGD</sequence>
<dbReference type="InterPro" id="IPR004843">
    <property type="entry name" value="Calcineurin-like_PHP"/>
</dbReference>
<feature type="region of interest" description="Disordered" evidence="1">
    <location>
        <begin position="34"/>
        <end position="59"/>
    </location>
</feature>
<gene>
    <name evidence="4" type="ORF">EJ08DRAFT_683698</name>
</gene>
<proteinExistence type="predicted"/>
<feature type="region of interest" description="Disordered" evidence="1">
    <location>
        <begin position="568"/>
        <end position="637"/>
    </location>
</feature>
<feature type="compositionally biased region" description="Low complexity" evidence="1">
    <location>
        <begin position="577"/>
        <end position="589"/>
    </location>
</feature>
<dbReference type="GO" id="GO:0004721">
    <property type="term" value="F:phosphoprotein phosphatase activity"/>
    <property type="evidence" value="ECO:0007669"/>
    <property type="project" value="TreeGrafter"/>
</dbReference>
<keyword evidence="2" id="KW-0812">Transmembrane</keyword>
<feature type="compositionally biased region" description="Basic and acidic residues" evidence="1">
    <location>
        <begin position="610"/>
        <end position="621"/>
    </location>
</feature>
<feature type="transmembrane region" description="Helical" evidence="2">
    <location>
        <begin position="104"/>
        <end position="121"/>
    </location>
</feature>
<feature type="domain" description="Calcineurin-like phosphoesterase" evidence="3">
    <location>
        <begin position="308"/>
        <end position="553"/>
    </location>
</feature>
<reference evidence="4" key="1">
    <citation type="journal article" date="2020" name="Stud. Mycol.">
        <title>101 Dothideomycetes genomes: a test case for predicting lifestyles and emergence of pathogens.</title>
        <authorList>
            <person name="Haridas S."/>
            <person name="Albert R."/>
            <person name="Binder M."/>
            <person name="Bloem J."/>
            <person name="Labutti K."/>
            <person name="Salamov A."/>
            <person name="Andreopoulos B."/>
            <person name="Baker S."/>
            <person name="Barry K."/>
            <person name="Bills G."/>
            <person name="Bluhm B."/>
            <person name="Cannon C."/>
            <person name="Castanera R."/>
            <person name="Culley D."/>
            <person name="Daum C."/>
            <person name="Ezra D."/>
            <person name="Gonzalez J."/>
            <person name="Henrissat B."/>
            <person name="Kuo A."/>
            <person name="Liang C."/>
            <person name="Lipzen A."/>
            <person name="Lutzoni F."/>
            <person name="Magnuson J."/>
            <person name="Mondo S."/>
            <person name="Nolan M."/>
            <person name="Ohm R."/>
            <person name="Pangilinan J."/>
            <person name="Park H.-J."/>
            <person name="Ramirez L."/>
            <person name="Alfaro M."/>
            <person name="Sun H."/>
            <person name="Tritt A."/>
            <person name="Yoshinaga Y."/>
            <person name="Zwiers L.-H."/>
            <person name="Turgeon B."/>
            <person name="Goodwin S."/>
            <person name="Spatafora J."/>
            <person name="Crous P."/>
            <person name="Grigoriev I."/>
        </authorList>
    </citation>
    <scope>NUCLEOTIDE SEQUENCE</scope>
    <source>
        <strain evidence="4">CBS 130266</strain>
    </source>
</reference>
<dbReference type="Pfam" id="PF00149">
    <property type="entry name" value="Metallophos"/>
    <property type="match status" value="1"/>
</dbReference>
<protein>
    <submittedName>
        <fullName evidence="4">Metallo-dependent phosphatase</fullName>
    </submittedName>
</protein>
<dbReference type="FunFam" id="3.60.21.10:FF:000054">
    <property type="entry name" value="DCR2p Phosphoesterase"/>
    <property type="match status" value="1"/>
</dbReference>
<dbReference type="AlphaFoldDB" id="A0A9P4TT17"/>
<evidence type="ECO:0000259" key="3">
    <source>
        <dbReference type="Pfam" id="PF00149"/>
    </source>
</evidence>
<dbReference type="Gene3D" id="3.60.21.10">
    <property type="match status" value="1"/>
</dbReference>
<dbReference type="InterPro" id="IPR029052">
    <property type="entry name" value="Metallo-depent_PP-like"/>
</dbReference>
<dbReference type="Proteomes" id="UP000800235">
    <property type="component" value="Unassembled WGS sequence"/>
</dbReference>
<dbReference type="EMBL" id="MU007122">
    <property type="protein sequence ID" value="KAF2418955.1"/>
    <property type="molecule type" value="Genomic_DNA"/>
</dbReference>
<feature type="compositionally biased region" description="Pro residues" evidence="1">
    <location>
        <begin position="624"/>
        <end position="633"/>
    </location>
</feature>
<dbReference type="PANTHER" id="PTHR32440">
    <property type="entry name" value="PHOSPHATASE DCR2-RELATED-RELATED"/>
    <property type="match status" value="1"/>
</dbReference>
<dbReference type="GO" id="GO:0005737">
    <property type="term" value="C:cytoplasm"/>
    <property type="evidence" value="ECO:0007669"/>
    <property type="project" value="TreeGrafter"/>
</dbReference>
<dbReference type="OrthoDB" id="783096at2759"/>
<dbReference type="SUPFAM" id="SSF56300">
    <property type="entry name" value="Metallo-dependent phosphatases"/>
    <property type="match status" value="1"/>
</dbReference>